<dbReference type="Pfam" id="PF13407">
    <property type="entry name" value="Peripla_BP_4"/>
    <property type="match status" value="1"/>
</dbReference>
<dbReference type="GO" id="GO:0030313">
    <property type="term" value="C:cell envelope"/>
    <property type="evidence" value="ECO:0007669"/>
    <property type="project" value="UniProtKB-SubCell"/>
</dbReference>
<dbReference type="SUPFAM" id="SSF53822">
    <property type="entry name" value="Periplasmic binding protein-like I"/>
    <property type="match status" value="1"/>
</dbReference>
<reference evidence="5 6" key="1">
    <citation type="submission" date="2019-03" db="EMBL/GenBank/DDBJ databases">
        <title>Genomic Encyclopedia of Type Strains, Phase IV (KMG-IV): sequencing the most valuable type-strain genomes for metagenomic binning, comparative biology and taxonomic classification.</title>
        <authorList>
            <person name="Goeker M."/>
        </authorList>
    </citation>
    <scope>NUCLEOTIDE SEQUENCE [LARGE SCALE GENOMIC DNA]</scope>
    <source>
        <strain evidence="5 6">DSM 100048</strain>
    </source>
</reference>
<comment type="caution">
    <text evidence="5">The sequence shown here is derived from an EMBL/GenBank/DDBJ whole genome shotgun (WGS) entry which is preliminary data.</text>
</comment>
<dbReference type="PANTHER" id="PTHR46847:SF1">
    <property type="entry name" value="D-ALLOSE-BINDING PERIPLASMIC PROTEIN-RELATED"/>
    <property type="match status" value="1"/>
</dbReference>
<dbReference type="CDD" id="cd06306">
    <property type="entry name" value="PBP1_TorT-like"/>
    <property type="match status" value="1"/>
</dbReference>
<dbReference type="RefSeq" id="WP_132474277.1">
    <property type="nucleotide sequence ID" value="NZ_JBHRVM010000001.1"/>
</dbReference>
<comment type="subcellular location">
    <subcellularLocation>
        <location evidence="1">Cell envelope</location>
    </subcellularLocation>
</comment>
<sequence>MATFYRRHSRAGRRLLAALALLPALWGSQVAAGERWPLMLWDAPQEQRQLLREASDTPLATRGWRLCAIYPHLKDGYWLAVNYGMKEEARRLGVGLEIAESGGYHNLEEQRQQVSKALDDKNCHALLLGTVSYDGLNDLLSGHAGAKPVLALANDIAPAGVQGKIGVPWQQLGLEIGRWLAERHPAGTPSTDIAWFLGPQEAGWVGFLDAGFREGIAGSAINVAVTKWGDTGRLTQRRLVEEALEEHPGLRYLAGTAVMAEVAIAELRHKGLQDRIGLVSSYMTPGAYGGLSRGRILAAVSDFPVLQGKLAVQQAVSHLEGVPARSFIGPEVSLLTRDTVAQYPARWILPPAGFTPIYTLPPNPALPSP</sequence>
<feature type="domain" description="Periplasmic binding protein" evidence="4">
    <location>
        <begin position="70"/>
        <end position="321"/>
    </location>
</feature>
<proteinExistence type="inferred from homology"/>
<dbReference type="NCBIfam" id="NF008185">
    <property type="entry name" value="PRK10936.1"/>
    <property type="match status" value="1"/>
</dbReference>
<dbReference type="Proteomes" id="UP000294692">
    <property type="component" value="Unassembled WGS sequence"/>
</dbReference>
<dbReference type="InterPro" id="IPR025997">
    <property type="entry name" value="SBP_2_dom"/>
</dbReference>
<comment type="similarity">
    <text evidence="2">Belongs to the bacterial solute-binding protein 2 family.</text>
</comment>
<organism evidence="5 6">
    <name type="scientific">Paracandidimonas soli</name>
    <dbReference type="NCBI Taxonomy" id="1917182"/>
    <lineage>
        <taxon>Bacteria</taxon>
        <taxon>Pseudomonadati</taxon>
        <taxon>Pseudomonadota</taxon>
        <taxon>Betaproteobacteria</taxon>
        <taxon>Burkholderiales</taxon>
        <taxon>Alcaligenaceae</taxon>
        <taxon>Paracandidimonas</taxon>
    </lineage>
</organism>
<evidence type="ECO:0000313" key="5">
    <source>
        <dbReference type="EMBL" id="TCV01613.1"/>
    </source>
</evidence>
<accession>A0A4R3VCP7</accession>
<dbReference type="PANTHER" id="PTHR46847">
    <property type="entry name" value="D-ALLOSE-BINDING PERIPLASMIC PROTEIN-RELATED"/>
    <property type="match status" value="1"/>
</dbReference>
<evidence type="ECO:0000313" key="6">
    <source>
        <dbReference type="Proteomes" id="UP000294692"/>
    </source>
</evidence>
<dbReference type="OrthoDB" id="9773673at2"/>
<dbReference type="AlphaFoldDB" id="A0A4R3VCP7"/>
<keyword evidence="6" id="KW-1185">Reference proteome</keyword>
<dbReference type="GO" id="GO:0030246">
    <property type="term" value="F:carbohydrate binding"/>
    <property type="evidence" value="ECO:0007669"/>
    <property type="project" value="UniProtKB-ARBA"/>
</dbReference>
<evidence type="ECO:0000259" key="4">
    <source>
        <dbReference type="Pfam" id="PF13407"/>
    </source>
</evidence>
<evidence type="ECO:0000256" key="1">
    <source>
        <dbReference type="ARBA" id="ARBA00004196"/>
    </source>
</evidence>
<evidence type="ECO:0000256" key="3">
    <source>
        <dbReference type="ARBA" id="ARBA00022729"/>
    </source>
</evidence>
<keyword evidence="3" id="KW-0732">Signal</keyword>
<evidence type="ECO:0000256" key="2">
    <source>
        <dbReference type="ARBA" id="ARBA00007639"/>
    </source>
</evidence>
<gene>
    <name evidence="5" type="ORF">EV686_102326</name>
</gene>
<protein>
    <submittedName>
        <fullName evidence="5">Monosaccharide ABC transporter substrate-binding protein (CUT2 family)</fullName>
    </submittedName>
</protein>
<dbReference type="Gene3D" id="3.40.50.2300">
    <property type="match status" value="2"/>
</dbReference>
<name>A0A4R3VCP7_9BURK</name>
<dbReference type="InterPro" id="IPR028082">
    <property type="entry name" value="Peripla_BP_I"/>
</dbReference>
<dbReference type="EMBL" id="SMBX01000002">
    <property type="protein sequence ID" value="TCV01613.1"/>
    <property type="molecule type" value="Genomic_DNA"/>
</dbReference>